<dbReference type="eggNOG" id="ENOG502S9W4">
    <property type="taxonomic scope" value="Eukaryota"/>
</dbReference>
<feature type="compositionally biased region" description="Acidic residues" evidence="1">
    <location>
        <begin position="272"/>
        <end position="289"/>
    </location>
</feature>
<gene>
    <name evidence="2" type="ORF">A1O3_10331</name>
</gene>
<dbReference type="AlphaFoldDB" id="W9XA99"/>
<keyword evidence="3" id="KW-1185">Reference proteome</keyword>
<protein>
    <submittedName>
        <fullName evidence="2">Uncharacterized protein</fullName>
    </submittedName>
</protein>
<feature type="compositionally biased region" description="Basic and acidic residues" evidence="1">
    <location>
        <begin position="290"/>
        <end position="308"/>
    </location>
</feature>
<feature type="compositionally biased region" description="Polar residues" evidence="1">
    <location>
        <begin position="220"/>
        <end position="233"/>
    </location>
</feature>
<sequence>MAPLTNPPLNQTAPSDDHFSTFPSTAALQLSAENIELPPSPQYEASDLPTLAAPASPPIGLESHSNGSDYFQSTTPSRARAQSPSRRVRPLSTGGIMGLPPMQRAHSSPGVDSSGRYIVPFATNRRPSSPLHSGRRRSPLRSAMEETYSNYPGISSWSGLNIEPNIPENEELEFSGDIEATQPSPIASFSNTFPRSRRRIASPLHQSASAPSLHARAVSPSLSGRTSPSPSFASQKYTYEAYPAYSFSSTSSMPSTPTSIRSRSPSISSLETIEDTPDAEEAALLEDEEAKLKGEDGELGDLRRKPSLESRASTLRSNKERKRWSVCGAERRADFSLEPIEE</sequence>
<feature type="compositionally biased region" description="Polar residues" evidence="1">
    <location>
        <begin position="181"/>
        <end position="194"/>
    </location>
</feature>
<dbReference type="GeneID" id="19174411"/>
<dbReference type="RefSeq" id="XP_007738611.1">
    <property type="nucleotide sequence ID" value="XM_007740421.1"/>
</dbReference>
<proteinExistence type="predicted"/>
<dbReference type="Proteomes" id="UP000019478">
    <property type="component" value="Unassembled WGS sequence"/>
</dbReference>
<evidence type="ECO:0000256" key="1">
    <source>
        <dbReference type="SAM" id="MobiDB-lite"/>
    </source>
</evidence>
<feature type="region of interest" description="Disordered" evidence="1">
    <location>
        <begin position="246"/>
        <end position="315"/>
    </location>
</feature>
<dbReference type="OrthoDB" id="5400063at2759"/>
<feature type="compositionally biased region" description="Low complexity" evidence="1">
    <location>
        <begin position="246"/>
        <end position="269"/>
    </location>
</feature>
<feature type="compositionally biased region" description="Low complexity" evidence="1">
    <location>
        <begin position="76"/>
        <end position="85"/>
    </location>
</feature>
<feature type="compositionally biased region" description="Polar residues" evidence="1">
    <location>
        <begin position="21"/>
        <end position="32"/>
    </location>
</feature>
<dbReference type="STRING" id="1182542.W9XA99"/>
<dbReference type="HOGENOM" id="CLU_046290_2_0_1"/>
<feature type="region of interest" description="Disordered" evidence="1">
    <location>
        <begin position="1"/>
        <end position="144"/>
    </location>
</feature>
<comment type="caution">
    <text evidence="2">The sequence shown here is derived from an EMBL/GenBank/DDBJ whole genome shotgun (WGS) entry which is preliminary data.</text>
</comment>
<organism evidence="2 3">
    <name type="scientific">Capronia epimyces CBS 606.96</name>
    <dbReference type="NCBI Taxonomy" id="1182542"/>
    <lineage>
        <taxon>Eukaryota</taxon>
        <taxon>Fungi</taxon>
        <taxon>Dikarya</taxon>
        <taxon>Ascomycota</taxon>
        <taxon>Pezizomycotina</taxon>
        <taxon>Eurotiomycetes</taxon>
        <taxon>Chaetothyriomycetidae</taxon>
        <taxon>Chaetothyriales</taxon>
        <taxon>Herpotrichiellaceae</taxon>
        <taxon>Capronia</taxon>
    </lineage>
</organism>
<accession>W9XA99</accession>
<evidence type="ECO:0000313" key="3">
    <source>
        <dbReference type="Proteomes" id="UP000019478"/>
    </source>
</evidence>
<name>W9XA99_9EURO</name>
<feature type="region of interest" description="Disordered" evidence="1">
    <location>
        <begin position="177"/>
        <end position="233"/>
    </location>
</feature>
<dbReference type="EMBL" id="AMGY01000011">
    <property type="protein sequence ID" value="EXJ77173.1"/>
    <property type="molecule type" value="Genomic_DNA"/>
</dbReference>
<feature type="compositionally biased region" description="Polar residues" evidence="1">
    <location>
        <begin position="63"/>
        <end position="75"/>
    </location>
</feature>
<reference evidence="2 3" key="1">
    <citation type="submission" date="2013-03" db="EMBL/GenBank/DDBJ databases">
        <title>The Genome Sequence of Capronia epimyces CBS 606.96.</title>
        <authorList>
            <consortium name="The Broad Institute Genomics Platform"/>
            <person name="Cuomo C."/>
            <person name="de Hoog S."/>
            <person name="Gorbushina A."/>
            <person name="Walker B."/>
            <person name="Young S.K."/>
            <person name="Zeng Q."/>
            <person name="Gargeya S."/>
            <person name="Fitzgerald M."/>
            <person name="Haas B."/>
            <person name="Abouelleil A."/>
            <person name="Allen A.W."/>
            <person name="Alvarado L."/>
            <person name="Arachchi H.M."/>
            <person name="Berlin A.M."/>
            <person name="Chapman S.B."/>
            <person name="Gainer-Dewar J."/>
            <person name="Goldberg J."/>
            <person name="Griggs A."/>
            <person name="Gujja S."/>
            <person name="Hansen M."/>
            <person name="Howarth C."/>
            <person name="Imamovic A."/>
            <person name="Ireland A."/>
            <person name="Larimer J."/>
            <person name="McCowan C."/>
            <person name="Murphy C."/>
            <person name="Pearson M."/>
            <person name="Poon T.W."/>
            <person name="Priest M."/>
            <person name="Roberts A."/>
            <person name="Saif S."/>
            <person name="Shea T."/>
            <person name="Sisk P."/>
            <person name="Sykes S."/>
            <person name="Wortman J."/>
            <person name="Nusbaum C."/>
            <person name="Birren B."/>
        </authorList>
    </citation>
    <scope>NUCLEOTIDE SEQUENCE [LARGE SCALE GENOMIC DNA]</scope>
    <source>
        <strain evidence="2 3">CBS 606.96</strain>
    </source>
</reference>
<evidence type="ECO:0000313" key="2">
    <source>
        <dbReference type="EMBL" id="EXJ77173.1"/>
    </source>
</evidence>